<evidence type="ECO:0000256" key="1">
    <source>
        <dbReference type="SAM" id="MobiDB-lite"/>
    </source>
</evidence>
<feature type="region of interest" description="Disordered" evidence="1">
    <location>
        <begin position="27"/>
        <end position="113"/>
    </location>
</feature>
<protein>
    <submittedName>
        <fullName evidence="2">Uncharacterized protein</fullName>
    </submittedName>
</protein>
<organism evidence="2 3">
    <name type="scientific">Streptomyces thermolineatus</name>
    <dbReference type="NCBI Taxonomy" id="44033"/>
    <lineage>
        <taxon>Bacteria</taxon>
        <taxon>Bacillati</taxon>
        <taxon>Actinomycetota</taxon>
        <taxon>Actinomycetes</taxon>
        <taxon>Kitasatosporales</taxon>
        <taxon>Streptomycetaceae</taxon>
        <taxon>Streptomyces</taxon>
    </lineage>
</organism>
<dbReference type="EMBL" id="BAAATA010000012">
    <property type="protein sequence ID" value="GAA2488596.1"/>
    <property type="molecule type" value="Genomic_DNA"/>
</dbReference>
<reference evidence="3" key="1">
    <citation type="journal article" date="2019" name="Int. J. Syst. Evol. Microbiol.">
        <title>The Global Catalogue of Microorganisms (GCM) 10K type strain sequencing project: providing services to taxonomists for standard genome sequencing and annotation.</title>
        <authorList>
            <consortium name="The Broad Institute Genomics Platform"/>
            <consortium name="The Broad Institute Genome Sequencing Center for Infectious Disease"/>
            <person name="Wu L."/>
            <person name="Ma J."/>
        </authorList>
    </citation>
    <scope>NUCLEOTIDE SEQUENCE [LARGE SCALE GENOMIC DNA]</scope>
    <source>
        <strain evidence="3">JCM 6307</strain>
    </source>
</reference>
<comment type="caution">
    <text evidence="2">The sequence shown here is derived from an EMBL/GenBank/DDBJ whole genome shotgun (WGS) entry which is preliminary data.</text>
</comment>
<accession>A0ABP5YXD3</accession>
<evidence type="ECO:0000313" key="2">
    <source>
        <dbReference type="EMBL" id="GAA2488596.1"/>
    </source>
</evidence>
<feature type="compositionally biased region" description="Low complexity" evidence="1">
    <location>
        <begin position="33"/>
        <end position="50"/>
    </location>
</feature>
<feature type="compositionally biased region" description="Pro residues" evidence="1">
    <location>
        <begin position="82"/>
        <end position="91"/>
    </location>
</feature>
<proteinExistence type="predicted"/>
<keyword evidence="3" id="KW-1185">Reference proteome</keyword>
<dbReference type="Proteomes" id="UP001501358">
    <property type="component" value="Unassembled WGS sequence"/>
</dbReference>
<name>A0ABP5YXD3_9ACTN</name>
<evidence type="ECO:0000313" key="3">
    <source>
        <dbReference type="Proteomes" id="UP001501358"/>
    </source>
</evidence>
<sequence length="170" mass="16462">MAHPWNDTVFVPLGDLDALLGTCPETLPAGTVPPGAAPSGEAPAGTAPSGQQAPSGPAPQTAGGGYYLAPPVPAGPAAPAGPASPPAPVPASAPGGGAAPSARPAAKDGAARRRSLLAPQDQHRLALHSALIAAGIPPMPGDGSAIRAIADLEPDTVRAILTWIETAAGR</sequence>
<gene>
    <name evidence="2" type="ORF">GCM10010406_25900</name>
</gene>